<dbReference type="AlphaFoldDB" id="A0A195DZ09"/>
<reference evidence="2 3" key="1">
    <citation type="submission" date="2015-09" db="EMBL/GenBank/DDBJ databases">
        <title>Trachymyrmex cornetzi WGS genome.</title>
        <authorList>
            <person name="Nygaard S."/>
            <person name="Hu H."/>
            <person name="Boomsma J."/>
            <person name="Zhang G."/>
        </authorList>
    </citation>
    <scope>NUCLEOTIDE SEQUENCE [LARGE SCALE GENOMIC DNA]</scope>
    <source>
        <strain evidence="2">Tcor2-1</strain>
        <tissue evidence="2">Whole body</tissue>
    </source>
</reference>
<feature type="compositionally biased region" description="Basic and acidic residues" evidence="1">
    <location>
        <begin position="1"/>
        <end position="14"/>
    </location>
</feature>
<dbReference type="Proteomes" id="UP000078492">
    <property type="component" value="Unassembled WGS sequence"/>
</dbReference>
<keyword evidence="3" id="KW-1185">Reference proteome</keyword>
<evidence type="ECO:0000313" key="3">
    <source>
        <dbReference type="Proteomes" id="UP000078492"/>
    </source>
</evidence>
<accession>A0A195DZ09</accession>
<organism evidence="2 3">
    <name type="scientific">Trachymyrmex cornetzi</name>
    <dbReference type="NCBI Taxonomy" id="471704"/>
    <lineage>
        <taxon>Eukaryota</taxon>
        <taxon>Metazoa</taxon>
        <taxon>Ecdysozoa</taxon>
        <taxon>Arthropoda</taxon>
        <taxon>Hexapoda</taxon>
        <taxon>Insecta</taxon>
        <taxon>Pterygota</taxon>
        <taxon>Neoptera</taxon>
        <taxon>Endopterygota</taxon>
        <taxon>Hymenoptera</taxon>
        <taxon>Apocrita</taxon>
        <taxon>Aculeata</taxon>
        <taxon>Formicoidea</taxon>
        <taxon>Formicidae</taxon>
        <taxon>Myrmicinae</taxon>
        <taxon>Trachymyrmex</taxon>
    </lineage>
</organism>
<protein>
    <submittedName>
        <fullName evidence="2">Uncharacterized protein</fullName>
    </submittedName>
</protein>
<feature type="region of interest" description="Disordered" evidence="1">
    <location>
        <begin position="1"/>
        <end position="40"/>
    </location>
</feature>
<evidence type="ECO:0000313" key="2">
    <source>
        <dbReference type="EMBL" id="KYN18103.1"/>
    </source>
</evidence>
<proteinExistence type="predicted"/>
<evidence type="ECO:0000256" key="1">
    <source>
        <dbReference type="SAM" id="MobiDB-lite"/>
    </source>
</evidence>
<gene>
    <name evidence="2" type="ORF">ALC57_09611</name>
</gene>
<name>A0A195DZ09_9HYME</name>
<sequence length="173" mass="20881">MKRKREGAGRREAEEGNMEEAFRSSKKTLRSPVKMGEEGEMKKLLREMRGMRKEIREVVEGQKEMMRKEVERIKEELREREEKWQREKGEMMERLKVLEGELWKMTIGAGEREGEEVKKGEGEKIWLERIRRLERKSEWREREERKRNIVVKGVKVGGEREIERKLKEILGNI</sequence>
<dbReference type="EMBL" id="KQ980044">
    <property type="protein sequence ID" value="KYN18103.1"/>
    <property type="molecule type" value="Genomic_DNA"/>
</dbReference>